<evidence type="ECO:0000313" key="2">
    <source>
        <dbReference type="EMBL" id="QIB64131.1"/>
    </source>
</evidence>
<keyword evidence="1" id="KW-0732">Signal</keyword>
<evidence type="ECO:0000313" key="3">
    <source>
        <dbReference type="Proteomes" id="UP000477680"/>
    </source>
</evidence>
<dbReference type="AlphaFoldDB" id="A0A6C0TWH8"/>
<accession>A0A6C0TWH8</accession>
<dbReference type="Pfam" id="PF05960">
    <property type="entry name" value="DUF885"/>
    <property type="match status" value="1"/>
</dbReference>
<proteinExistence type="predicted"/>
<dbReference type="InterPro" id="IPR010281">
    <property type="entry name" value="DUF885"/>
</dbReference>
<dbReference type="KEGG" id="kim:G3T16_00560"/>
<dbReference type="Proteomes" id="UP000477680">
    <property type="component" value="Chromosome"/>
</dbReference>
<reference evidence="2 3" key="1">
    <citation type="submission" date="2020-02" db="EMBL/GenBank/DDBJ databases">
        <title>Genome sequencing for Kineobactrum sp. M2.</title>
        <authorList>
            <person name="Park S.-J."/>
        </authorList>
    </citation>
    <scope>NUCLEOTIDE SEQUENCE [LARGE SCALE GENOMIC DNA]</scope>
    <source>
        <strain evidence="2 3">M2</strain>
    </source>
</reference>
<feature type="signal peptide" evidence="1">
    <location>
        <begin position="1"/>
        <end position="26"/>
    </location>
</feature>
<evidence type="ECO:0000256" key="1">
    <source>
        <dbReference type="SAM" id="SignalP"/>
    </source>
</evidence>
<feature type="chain" id="PRO_5025570786" evidence="1">
    <location>
        <begin position="27"/>
        <end position="230"/>
    </location>
</feature>
<protein>
    <submittedName>
        <fullName evidence="2">DUF885 domain-containing protein</fullName>
    </submittedName>
</protein>
<dbReference type="EMBL" id="CP048711">
    <property type="protein sequence ID" value="QIB64131.1"/>
    <property type="molecule type" value="Genomic_DNA"/>
</dbReference>
<sequence length="230" mass="26152">MSWWRGLISKGFALPLALTLVVVAMAPAVPPAAAEAPDTSGRLFDEYWQDLLVLRPDKALSQGDYRYLGHFDRSLEGDWRHEMLALIETYQARLKALDDAKLSEGEQTSVDFLNWRLQQDRRFFGSDLFALSRMLPLDHFRGQHISFAESAAGSGTYPFETQAHYEQALVRAEGFARWVDQAILRLQEGVKAGVVLPQMIVARVLPQLSIHLDKKPVRPSSGRHYSRFRR</sequence>
<keyword evidence="3" id="KW-1185">Reference proteome</keyword>
<name>A0A6C0TWH8_9GAMM</name>
<organism evidence="2 3">
    <name type="scientific">Kineobactrum salinum</name>
    <dbReference type="NCBI Taxonomy" id="2708301"/>
    <lineage>
        <taxon>Bacteria</taxon>
        <taxon>Pseudomonadati</taxon>
        <taxon>Pseudomonadota</taxon>
        <taxon>Gammaproteobacteria</taxon>
        <taxon>Cellvibrionales</taxon>
        <taxon>Halieaceae</taxon>
        <taxon>Kineobactrum</taxon>
    </lineage>
</organism>
<gene>
    <name evidence="2" type="ORF">G3T16_00560</name>
</gene>